<evidence type="ECO:0000259" key="1">
    <source>
        <dbReference type="Pfam" id="PF13452"/>
    </source>
</evidence>
<dbReference type="Pfam" id="PF13452">
    <property type="entry name" value="FAS1_DH_region"/>
    <property type="match status" value="1"/>
</dbReference>
<dbReference type="PANTHER" id="PTHR43664">
    <property type="entry name" value="MONOAMINE OXIDASE-RELATED"/>
    <property type="match status" value="1"/>
</dbReference>
<dbReference type="STRING" id="225324.SAMN02745126_00163"/>
<dbReference type="SUPFAM" id="SSF54637">
    <property type="entry name" value="Thioesterase/thiol ester dehydrase-isomerase"/>
    <property type="match status" value="1"/>
</dbReference>
<reference evidence="3" key="1">
    <citation type="submission" date="2017-02" db="EMBL/GenBank/DDBJ databases">
        <authorList>
            <person name="Varghese N."/>
            <person name="Submissions S."/>
        </authorList>
    </citation>
    <scope>NUCLEOTIDE SEQUENCE [LARGE SCALE GENOMIC DNA]</scope>
    <source>
        <strain evidence="3">ATCC 27094</strain>
    </source>
</reference>
<dbReference type="PANTHER" id="PTHR43664:SF1">
    <property type="entry name" value="BETA-METHYLMALYL-COA DEHYDRATASE"/>
    <property type="match status" value="1"/>
</dbReference>
<evidence type="ECO:0000313" key="3">
    <source>
        <dbReference type="Proteomes" id="UP000190092"/>
    </source>
</evidence>
<dbReference type="Proteomes" id="UP000190092">
    <property type="component" value="Unassembled WGS sequence"/>
</dbReference>
<dbReference type="InterPro" id="IPR039569">
    <property type="entry name" value="FAS1-like_DH_region"/>
</dbReference>
<name>A0A1T4JM78_9HYPH</name>
<dbReference type="InterPro" id="IPR029069">
    <property type="entry name" value="HotDog_dom_sf"/>
</dbReference>
<accession>A0A1T4JM78</accession>
<dbReference type="AlphaFoldDB" id="A0A1T4JM78"/>
<proteinExistence type="predicted"/>
<dbReference type="InterPro" id="IPR052342">
    <property type="entry name" value="MCH/BMMD"/>
</dbReference>
<evidence type="ECO:0000313" key="2">
    <source>
        <dbReference type="EMBL" id="SJZ31274.1"/>
    </source>
</evidence>
<dbReference type="OrthoDB" id="9796589at2"/>
<dbReference type="RefSeq" id="WP_085931939.1">
    <property type="nucleotide sequence ID" value="NZ_FUWJ01000001.1"/>
</dbReference>
<dbReference type="Gene3D" id="3.10.129.10">
    <property type="entry name" value="Hotdog Thioesterase"/>
    <property type="match status" value="1"/>
</dbReference>
<organism evidence="2 3">
    <name type="scientific">Enhydrobacter aerosaccus</name>
    <dbReference type="NCBI Taxonomy" id="225324"/>
    <lineage>
        <taxon>Bacteria</taxon>
        <taxon>Pseudomonadati</taxon>
        <taxon>Pseudomonadota</taxon>
        <taxon>Alphaproteobacteria</taxon>
        <taxon>Hyphomicrobiales</taxon>
        <taxon>Enhydrobacter</taxon>
    </lineage>
</organism>
<feature type="domain" description="FAS1-like dehydratase" evidence="1">
    <location>
        <begin position="15"/>
        <end position="140"/>
    </location>
</feature>
<protein>
    <submittedName>
        <fullName evidence="2">Acyl dehydratase</fullName>
    </submittedName>
</protein>
<dbReference type="EMBL" id="FUWJ01000001">
    <property type="protein sequence ID" value="SJZ31274.1"/>
    <property type="molecule type" value="Genomic_DNA"/>
</dbReference>
<sequence length="151" mass="16606">MEYVGLGLFWTDLKVGQKFRTINRTITEADLVNFINATGMVEMIFTDVTFSEQHGAMRGRPVPGALCYCFVEGLLVQATMQHTGLAMLESTIKVHAPTNVGDTIHGEVEVTAVRPTSKGNRGIVTTINSIVNQRNEVVITYNVTRMMAGRS</sequence>
<keyword evidence="3" id="KW-1185">Reference proteome</keyword>
<gene>
    <name evidence="2" type="ORF">SAMN02745126_00163</name>
</gene>